<name>I0ILS7_LEPFC</name>
<feature type="domain" description="DUF202" evidence="6">
    <location>
        <begin position="30"/>
        <end position="93"/>
    </location>
</feature>
<dbReference type="InterPro" id="IPR003807">
    <property type="entry name" value="DUF202"/>
</dbReference>
<feature type="transmembrane region" description="Helical" evidence="5">
    <location>
        <begin position="67"/>
        <end position="87"/>
    </location>
</feature>
<evidence type="ECO:0000256" key="4">
    <source>
        <dbReference type="ARBA" id="ARBA00023136"/>
    </source>
</evidence>
<accession>I0ILS7</accession>
<gene>
    <name evidence="7" type="ordered locus">LFE_0508</name>
</gene>
<feature type="transmembrane region" description="Helical" evidence="5">
    <location>
        <begin position="39"/>
        <end position="61"/>
    </location>
</feature>
<keyword evidence="3 5" id="KW-1133">Transmembrane helix</keyword>
<evidence type="ECO:0000256" key="2">
    <source>
        <dbReference type="ARBA" id="ARBA00022692"/>
    </source>
</evidence>
<dbReference type="AlphaFoldDB" id="I0ILS7"/>
<evidence type="ECO:0000256" key="5">
    <source>
        <dbReference type="SAM" id="Phobius"/>
    </source>
</evidence>
<sequence length="126" mass="14455">MRRNFSSLYGKTLSEKAQILEFSDYLAIDRTVMANERTLLAYIRTGVGLLIAGLALIRFFKQTHFDYYEIAGILSIVAAISVTILGIRDFFHMRGFYAEVLEQQFMEKQSGKSEQRQNQQKSSARS</sequence>
<dbReference type="GO" id="GO:0012505">
    <property type="term" value="C:endomembrane system"/>
    <property type="evidence" value="ECO:0007669"/>
    <property type="project" value="UniProtKB-SubCell"/>
</dbReference>
<dbReference type="RefSeq" id="WP_014448719.1">
    <property type="nucleotide sequence ID" value="NC_017094.1"/>
</dbReference>
<comment type="subcellular location">
    <subcellularLocation>
        <location evidence="1">Endomembrane system</location>
        <topology evidence="1">Multi-pass membrane protein</topology>
    </subcellularLocation>
</comment>
<organism evidence="7 8">
    <name type="scientific">Leptospirillum ferrooxidans (strain C2-3)</name>
    <dbReference type="NCBI Taxonomy" id="1162668"/>
    <lineage>
        <taxon>Bacteria</taxon>
        <taxon>Pseudomonadati</taxon>
        <taxon>Nitrospirota</taxon>
        <taxon>Nitrospiria</taxon>
        <taxon>Nitrospirales</taxon>
        <taxon>Nitrospiraceae</taxon>
        <taxon>Leptospirillum</taxon>
    </lineage>
</organism>
<dbReference type="HOGENOM" id="CLU_1978758_0_0_0"/>
<evidence type="ECO:0000313" key="8">
    <source>
        <dbReference type="Proteomes" id="UP000007382"/>
    </source>
</evidence>
<dbReference type="Pfam" id="PF02656">
    <property type="entry name" value="DUF202"/>
    <property type="match status" value="1"/>
</dbReference>
<keyword evidence="2 5" id="KW-0812">Transmembrane</keyword>
<reference evidence="7 8" key="1">
    <citation type="journal article" date="2012" name="J. Bacteriol.">
        <title>Complete Genome Sequence of Leptospirillum ferrooxidans Strain C2-3, Isolated from a Fresh Volcanic Ash Deposit on the Island of Miyake, Japan.</title>
        <authorList>
            <person name="Fujimura R."/>
            <person name="Sato Y."/>
            <person name="Nishizawa T."/>
            <person name="Oshima K."/>
            <person name="Kim S.-W."/>
            <person name="Hattori M."/>
            <person name="Kamijo T."/>
            <person name="Ohta H."/>
        </authorList>
    </citation>
    <scope>NUCLEOTIDE SEQUENCE [LARGE SCALE GENOMIC DNA]</scope>
    <source>
        <strain evidence="7 8">C2-3</strain>
    </source>
</reference>
<proteinExistence type="predicted"/>
<evidence type="ECO:0000259" key="6">
    <source>
        <dbReference type="Pfam" id="PF02656"/>
    </source>
</evidence>
<dbReference type="EMBL" id="AP012342">
    <property type="protein sequence ID" value="BAM06226.1"/>
    <property type="molecule type" value="Genomic_DNA"/>
</dbReference>
<evidence type="ECO:0000256" key="3">
    <source>
        <dbReference type="ARBA" id="ARBA00022989"/>
    </source>
</evidence>
<dbReference type="eggNOG" id="COG2149">
    <property type="taxonomic scope" value="Bacteria"/>
</dbReference>
<dbReference type="Proteomes" id="UP000007382">
    <property type="component" value="Chromosome"/>
</dbReference>
<protein>
    <recommendedName>
        <fullName evidence="6">DUF202 domain-containing protein</fullName>
    </recommendedName>
</protein>
<dbReference type="OrthoDB" id="582337at2"/>
<dbReference type="KEGG" id="lfc:LFE_0508"/>
<evidence type="ECO:0000313" key="7">
    <source>
        <dbReference type="EMBL" id="BAM06226.1"/>
    </source>
</evidence>
<dbReference type="PATRIC" id="fig|1162668.3.peg.600"/>
<reference evidence="8" key="2">
    <citation type="submission" date="2012-03" db="EMBL/GenBank/DDBJ databases">
        <title>The complete genome sequence of the pioneer microbe on fresh volcanic deposit, Leptospirillum ferrooxidans strain C2-3.</title>
        <authorList>
            <person name="Fujimura R."/>
            <person name="Sato Y."/>
            <person name="Nishizawa T."/>
            <person name="Nanba K."/>
            <person name="Oshima K."/>
            <person name="Hattori M."/>
            <person name="Kamijo T."/>
            <person name="Ohta H."/>
        </authorList>
    </citation>
    <scope>NUCLEOTIDE SEQUENCE [LARGE SCALE GENOMIC DNA]</scope>
    <source>
        <strain evidence="8">C2-3</strain>
    </source>
</reference>
<keyword evidence="8" id="KW-1185">Reference proteome</keyword>
<evidence type="ECO:0000256" key="1">
    <source>
        <dbReference type="ARBA" id="ARBA00004127"/>
    </source>
</evidence>
<keyword evidence="4 5" id="KW-0472">Membrane</keyword>